<organism evidence="1 2">
    <name type="scientific">Panagrolaimus sp. ES5</name>
    <dbReference type="NCBI Taxonomy" id="591445"/>
    <lineage>
        <taxon>Eukaryota</taxon>
        <taxon>Metazoa</taxon>
        <taxon>Ecdysozoa</taxon>
        <taxon>Nematoda</taxon>
        <taxon>Chromadorea</taxon>
        <taxon>Rhabditida</taxon>
        <taxon>Tylenchina</taxon>
        <taxon>Panagrolaimomorpha</taxon>
        <taxon>Panagrolaimoidea</taxon>
        <taxon>Panagrolaimidae</taxon>
        <taxon>Panagrolaimus</taxon>
    </lineage>
</organism>
<protein>
    <submittedName>
        <fullName evidence="2">HMG box domain-containing protein</fullName>
    </submittedName>
</protein>
<evidence type="ECO:0000313" key="1">
    <source>
        <dbReference type="Proteomes" id="UP000887579"/>
    </source>
</evidence>
<evidence type="ECO:0000313" key="2">
    <source>
        <dbReference type="WBParaSite" id="ES5_v2.g403.t1"/>
    </source>
</evidence>
<proteinExistence type="predicted"/>
<reference evidence="2" key="1">
    <citation type="submission" date="2022-11" db="UniProtKB">
        <authorList>
            <consortium name="WormBaseParasite"/>
        </authorList>
    </citation>
    <scope>IDENTIFICATION</scope>
</reference>
<accession>A0AC34GNA2</accession>
<name>A0AC34GNA2_9BILA</name>
<sequence length="197" mass="23563">MFRAIGKFRYGALIQSNVICRNFASLPPLFADKPWILFLRKEKGNVFDLSGVESQLLSNEWKALSKEEKQFFCDQSKEIWKKVPAEFSDLPESEQQDILDEQKKLIEESKIRRQEIRQFFKDTNVPLPPVRQSLMYCKEKYPEKQGKDADEEFGKLSDEEKQPYNDKYKEERKIYSEECKRWKVLHGKTFDEIKKKY</sequence>
<dbReference type="Proteomes" id="UP000887579">
    <property type="component" value="Unplaced"/>
</dbReference>
<dbReference type="WBParaSite" id="ES5_v2.g403.t1">
    <property type="protein sequence ID" value="ES5_v2.g403.t1"/>
    <property type="gene ID" value="ES5_v2.g403"/>
</dbReference>